<dbReference type="SUPFAM" id="SSF48208">
    <property type="entry name" value="Six-hairpin glycosidases"/>
    <property type="match status" value="1"/>
</dbReference>
<protein>
    <recommendedName>
        <fullName evidence="3">Glycosyl hydrolases family 8</fullName>
    </recommendedName>
</protein>
<evidence type="ECO:0000313" key="1">
    <source>
        <dbReference type="EMBL" id="CUS95959.1"/>
    </source>
</evidence>
<dbReference type="InterPro" id="IPR008928">
    <property type="entry name" value="6-hairpin_glycosidase_sf"/>
</dbReference>
<keyword evidence="2" id="KW-1185">Reference proteome</keyword>
<reference evidence="2" key="1">
    <citation type="submission" date="2015-11" db="EMBL/GenBank/DDBJ databases">
        <authorList>
            <person name="Varghese N."/>
        </authorList>
    </citation>
    <scope>NUCLEOTIDE SEQUENCE [LARGE SCALE GENOMIC DNA]</scope>
    <source>
        <strain evidence="2">JGI-23</strain>
    </source>
</reference>
<dbReference type="EMBL" id="CZVW01000001">
    <property type="protein sequence ID" value="CUS95959.1"/>
    <property type="molecule type" value="Genomic_DNA"/>
</dbReference>
<organism evidence="1 2">
    <name type="scientific">Candidatus Chryseopegocella kryptomonas</name>
    <dbReference type="NCBI Taxonomy" id="1633643"/>
    <lineage>
        <taxon>Bacteria</taxon>
        <taxon>Pseudomonadati</taxon>
        <taxon>Candidatus Kryptoniota</taxon>
        <taxon>Candidatus Chryseopegocella</taxon>
    </lineage>
</organism>
<name>A0A0P1ML50_9BACT</name>
<accession>A0A0P1ML50</accession>
<dbReference type="GO" id="GO:0005975">
    <property type="term" value="P:carbohydrate metabolic process"/>
    <property type="evidence" value="ECO:0007669"/>
    <property type="project" value="InterPro"/>
</dbReference>
<gene>
    <name evidence="1" type="ORF">JGI23_00030</name>
</gene>
<dbReference type="AlphaFoldDB" id="A0A0P1ML50"/>
<dbReference type="Gene3D" id="1.50.10.10">
    <property type="match status" value="1"/>
</dbReference>
<sequence>MLFYSCSPVIYRVNHSRLRELETKAIDEIKRRLSLGLPSRPNGFCYAIDLAEIMQTGVEIGDSSMFSSAYEILKKHYIIRDSWIDSSILWRYKPEVEPDASGTAETIHCAHAIFLAYKKWKKEEYKRVSYSLARAYLKHGYMIDSNRFIVKNYFNYQTRTLSENTYLINQRPDYLYEIGLENNDSEMLNKAKLMYNAIIGGYVGNGFFYSIYDVGVLTVDPGSSGYFSPNSVFPLISSVDIATSIKGFNDKPAWEILKFFENNFGRWSDFYVYNNGKFIEQEKTNSVNLAVLSAMIDLYFALGKPKAYRNLIVYLSQILADKVNVFLTSLSPENLDSYYFELARAIRTMRRINENGI</sequence>
<proteinExistence type="predicted"/>
<evidence type="ECO:0000313" key="2">
    <source>
        <dbReference type="Proteomes" id="UP000199197"/>
    </source>
</evidence>
<evidence type="ECO:0008006" key="3">
    <source>
        <dbReference type="Google" id="ProtNLM"/>
    </source>
</evidence>
<dbReference type="InterPro" id="IPR012341">
    <property type="entry name" value="6hp_glycosidase-like_sf"/>
</dbReference>
<dbReference type="Proteomes" id="UP000199197">
    <property type="component" value="Unassembled WGS sequence"/>
</dbReference>